<dbReference type="InterPro" id="IPR011990">
    <property type="entry name" value="TPR-like_helical_dom_sf"/>
</dbReference>
<dbReference type="Gene3D" id="1.25.40.10">
    <property type="entry name" value="Tetratricopeptide repeat domain"/>
    <property type="match status" value="2"/>
</dbReference>
<feature type="domain" description="HTH cro/C1-type" evidence="3">
    <location>
        <begin position="10"/>
        <end position="63"/>
    </location>
</feature>
<dbReference type="SMART" id="SM00028">
    <property type="entry name" value="TPR"/>
    <property type="match status" value="4"/>
</dbReference>
<evidence type="ECO:0000313" key="5">
    <source>
        <dbReference type="Proteomes" id="UP000675379"/>
    </source>
</evidence>
<dbReference type="Gene3D" id="1.10.260.40">
    <property type="entry name" value="lambda repressor-like DNA-binding domains"/>
    <property type="match status" value="1"/>
</dbReference>
<feature type="repeat" description="TPR" evidence="2">
    <location>
        <begin position="277"/>
        <end position="310"/>
    </location>
</feature>
<dbReference type="PROSITE" id="PS50943">
    <property type="entry name" value="HTH_CROC1"/>
    <property type="match status" value="1"/>
</dbReference>
<dbReference type="CDD" id="cd00093">
    <property type="entry name" value="HTH_XRE"/>
    <property type="match status" value="1"/>
</dbReference>
<accession>A0A941CNE8</accession>
<dbReference type="PANTHER" id="PTHR46797:SF1">
    <property type="entry name" value="METHYLPHOSPHONATE SYNTHASE"/>
    <property type="match status" value="1"/>
</dbReference>
<proteinExistence type="predicted"/>
<evidence type="ECO:0000256" key="2">
    <source>
        <dbReference type="PROSITE-ProRule" id="PRU00339"/>
    </source>
</evidence>
<dbReference type="Proteomes" id="UP000675379">
    <property type="component" value="Unassembled WGS sequence"/>
</dbReference>
<dbReference type="InterPro" id="IPR019734">
    <property type="entry name" value="TPR_rpt"/>
</dbReference>
<protein>
    <submittedName>
        <fullName evidence="4">Helix-turn-helix domain-containing protein</fullName>
    </submittedName>
</protein>
<dbReference type="InterPro" id="IPR050807">
    <property type="entry name" value="TransReg_Diox_bact_type"/>
</dbReference>
<dbReference type="SMART" id="SM00530">
    <property type="entry name" value="HTH_XRE"/>
    <property type="match status" value="1"/>
</dbReference>
<keyword evidence="5" id="KW-1185">Reference proteome</keyword>
<evidence type="ECO:0000313" key="4">
    <source>
        <dbReference type="EMBL" id="MBR0575790.1"/>
    </source>
</evidence>
<name>A0A941CNE8_9CLOT</name>
<evidence type="ECO:0000259" key="3">
    <source>
        <dbReference type="PROSITE" id="PS50943"/>
    </source>
</evidence>
<dbReference type="GO" id="GO:0005829">
    <property type="term" value="C:cytosol"/>
    <property type="evidence" value="ECO:0007669"/>
    <property type="project" value="TreeGrafter"/>
</dbReference>
<organism evidence="4 5">
    <name type="scientific">Proteiniclasticum sediminis</name>
    <dbReference type="NCBI Taxonomy" id="2804028"/>
    <lineage>
        <taxon>Bacteria</taxon>
        <taxon>Bacillati</taxon>
        <taxon>Bacillota</taxon>
        <taxon>Clostridia</taxon>
        <taxon>Eubacteriales</taxon>
        <taxon>Clostridiaceae</taxon>
        <taxon>Proteiniclasticum</taxon>
    </lineage>
</organism>
<dbReference type="PROSITE" id="PS50005">
    <property type="entry name" value="TPR"/>
    <property type="match status" value="1"/>
</dbReference>
<dbReference type="GO" id="GO:0003677">
    <property type="term" value="F:DNA binding"/>
    <property type="evidence" value="ECO:0007669"/>
    <property type="project" value="UniProtKB-KW"/>
</dbReference>
<dbReference type="AlphaFoldDB" id="A0A941CNE8"/>
<sequence length="431" mass="50064">MEVLSLGEKVKKRRKELNMTLKDVAGSRVTPGQISLVESSKSNPSMDLLDYLAQTLDVSVEYFMESESTQAERICQYYSRMAEINIELEEFEKARMYIEKGERYIEKYNLILPKAKNLYLRGFYEIKKKNYTPGYDYLFQCNVIYSIHNIKGAYLENFMLVAKTFMDTGSLPMAISYFHKSEALFTEGILTDEIMLAKVYFYLALAYKKLGRLDRAKEYTGKANEKFAILSDKDSYAMFLSRVAERHELEGNLEEAGKYSAMALNLFKNCEEEMEMGNIEFNLGKLYVDFDDYQSALEHLRKAQTIFSKNTEKLVEVYLVIAECYAHLNRKEACAEIISYLDRIIVEEDFRGNIKLYRLKSKVESLFSNSRDALNYLILALNLAREKKMAEEESEILILMAKIYLEKGKQVDSYKLLEQSLKITEDGEGER</sequence>
<keyword evidence="2" id="KW-0802">TPR repeat</keyword>
<dbReference type="RefSeq" id="WP_211800410.1">
    <property type="nucleotide sequence ID" value="NZ_JAGSCS010000005.1"/>
</dbReference>
<dbReference type="InterPro" id="IPR001387">
    <property type="entry name" value="Cro/C1-type_HTH"/>
</dbReference>
<dbReference type="Pfam" id="PF13181">
    <property type="entry name" value="TPR_8"/>
    <property type="match status" value="2"/>
</dbReference>
<evidence type="ECO:0000256" key="1">
    <source>
        <dbReference type="ARBA" id="ARBA00023125"/>
    </source>
</evidence>
<keyword evidence="1" id="KW-0238">DNA-binding</keyword>
<dbReference type="SUPFAM" id="SSF48452">
    <property type="entry name" value="TPR-like"/>
    <property type="match status" value="2"/>
</dbReference>
<dbReference type="GO" id="GO:0003700">
    <property type="term" value="F:DNA-binding transcription factor activity"/>
    <property type="evidence" value="ECO:0007669"/>
    <property type="project" value="TreeGrafter"/>
</dbReference>
<dbReference type="PANTHER" id="PTHR46797">
    <property type="entry name" value="HTH-TYPE TRANSCRIPTIONAL REGULATOR"/>
    <property type="match status" value="1"/>
</dbReference>
<comment type="caution">
    <text evidence="4">The sequence shown here is derived from an EMBL/GenBank/DDBJ whole genome shotgun (WGS) entry which is preliminary data.</text>
</comment>
<dbReference type="EMBL" id="JAGSCS010000005">
    <property type="protein sequence ID" value="MBR0575790.1"/>
    <property type="molecule type" value="Genomic_DNA"/>
</dbReference>
<dbReference type="InterPro" id="IPR010982">
    <property type="entry name" value="Lambda_DNA-bd_dom_sf"/>
</dbReference>
<reference evidence="4" key="1">
    <citation type="submission" date="2021-04" db="EMBL/GenBank/DDBJ databases">
        <title>Proteiniclasticum sedimins sp. nov., an obligate anaerobic bacterium isolated from anaerobic sludge.</title>
        <authorList>
            <person name="Liu J."/>
        </authorList>
    </citation>
    <scope>NUCLEOTIDE SEQUENCE</scope>
    <source>
        <strain evidence="4">BAD-10</strain>
    </source>
</reference>
<dbReference type="Pfam" id="PF01381">
    <property type="entry name" value="HTH_3"/>
    <property type="match status" value="1"/>
</dbReference>
<gene>
    <name evidence="4" type="ORF">KCG48_05475</name>
</gene>
<dbReference type="SUPFAM" id="SSF47413">
    <property type="entry name" value="lambda repressor-like DNA-binding domains"/>
    <property type="match status" value="1"/>
</dbReference>